<protein>
    <submittedName>
        <fullName evidence="3">Glycosyltransferase</fullName>
    </submittedName>
</protein>
<evidence type="ECO:0000256" key="1">
    <source>
        <dbReference type="ARBA" id="ARBA00022679"/>
    </source>
</evidence>
<dbReference type="SUPFAM" id="SSF53756">
    <property type="entry name" value="UDP-Glycosyltransferase/glycogen phosphorylase"/>
    <property type="match status" value="1"/>
</dbReference>
<dbReference type="Proteomes" id="UP001204144">
    <property type="component" value="Unassembled WGS sequence"/>
</dbReference>
<evidence type="ECO:0000259" key="2">
    <source>
        <dbReference type="Pfam" id="PF00534"/>
    </source>
</evidence>
<name>A0AAE3KU73_9BACT</name>
<dbReference type="EMBL" id="RJUF01000017">
    <property type="protein sequence ID" value="MCP9762906.1"/>
    <property type="molecule type" value="Genomic_DNA"/>
</dbReference>
<dbReference type="InterPro" id="IPR001296">
    <property type="entry name" value="Glyco_trans_1"/>
</dbReference>
<dbReference type="PANTHER" id="PTHR46401:SF2">
    <property type="entry name" value="GLYCOSYLTRANSFERASE WBBK-RELATED"/>
    <property type="match status" value="1"/>
</dbReference>
<dbReference type="GO" id="GO:0009103">
    <property type="term" value="P:lipopolysaccharide biosynthetic process"/>
    <property type="evidence" value="ECO:0007669"/>
    <property type="project" value="TreeGrafter"/>
</dbReference>
<comment type="caution">
    <text evidence="3">The sequence shown here is derived from an EMBL/GenBank/DDBJ whole genome shotgun (WGS) entry which is preliminary data.</text>
</comment>
<accession>A0AAE3KU73</accession>
<organism evidence="3 4">
    <name type="scientific">Lacihabitans soyangensis</name>
    <dbReference type="NCBI Taxonomy" id="869394"/>
    <lineage>
        <taxon>Bacteria</taxon>
        <taxon>Pseudomonadati</taxon>
        <taxon>Bacteroidota</taxon>
        <taxon>Cytophagia</taxon>
        <taxon>Cytophagales</taxon>
        <taxon>Leadbetterellaceae</taxon>
        <taxon>Lacihabitans</taxon>
    </lineage>
</organism>
<evidence type="ECO:0000313" key="3">
    <source>
        <dbReference type="EMBL" id="MCP9762906.1"/>
    </source>
</evidence>
<dbReference type="PANTHER" id="PTHR46401">
    <property type="entry name" value="GLYCOSYLTRANSFERASE WBBK-RELATED"/>
    <property type="match status" value="1"/>
</dbReference>
<keyword evidence="4" id="KW-1185">Reference proteome</keyword>
<reference evidence="3 4" key="1">
    <citation type="submission" date="2018-11" db="EMBL/GenBank/DDBJ databases">
        <title>Novel bacteria species description.</title>
        <authorList>
            <person name="Han J.-H."/>
        </authorList>
    </citation>
    <scope>NUCLEOTIDE SEQUENCE [LARGE SCALE GENOMIC DNA]</scope>
    <source>
        <strain evidence="3 4">KCTC23259</strain>
    </source>
</reference>
<sequence>MILIDTVYINQSGGKVLINYLIKSLHSLESKFANLFFLFDERFESDQLSLIPIEKFLKIKNSERERIKFYRAYKEKLDKIFCFGNIPPPIHINDIDTYIYFHNSLYLFKSKSNHGFKSQIIIGLKKKYIQFINHPKYIWIVQTEYIKQNFISKMNAKAPNVLVLPFFEVNSSVNSATNNRNELNKFVYVADGSPQKNHLILLKAWKILFYKFNKALELHLTIHEKNSEIIVEIEKLKNKGLKIFNHGECSLTEINNLYNECGNLVFPSLNESFGLPLIEAAYSNCNIIASNLPFVFEIVAPSATFNPYDENDIAQCIYNFSVSETKKTEIIVQNKIGELINLITTNAN</sequence>
<dbReference type="Gene3D" id="3.40.50.2000">
    <property type="entry name" value="Glycogen Phosphorylase B"/>
    <property type="match status" value="1"/>
</dbReference>
<dbReference type="RefSeq" id="WP_255036684.1">
    <property type="nucleotide sequence ID" value="NZ_RJUF01000017.1"/>
</dbReference>
<feature type="domain" description="Glycosyl transferase family 1" evidence="2">
    <location>
        <begin position="178"/>
        <end position="317"/>
    </location>
</feature>
<dbReference type="Pfam" id="PF00534">
    <property type="entry name" value="Glycos_transf_1"/>
    <property type="match status" value="1"/>
</dbReference>
<proteinExistence type="predicted"/>
<dbReference type="GO" id="GO:0016757">
    <property type="term" value="F:glycosyltransferase activity"/>
    <property type="evidence" value="ECO:0007669"/>
    <property type="project" value="InterPro"/>
</dbReference>
<dbReference type="AlphaFoldDB" id="A0AAE3KU73"/>
<evidence type="ECO:0000313" key="4">
    <source>
        <dbReference type="Proteomes" id="UP001204144"/>
    </source>
</evidence>
<keyword evidence="1" id="KW-0808">Transferase</keyword>
<gene>
    <name evidence="3" type="ORF">EGI31_08045</name>
</gene>